<dbReference type="Proteomes" id="UP000288805">
    <property type="component" value="Unassembled WGS sequence"/>
</dbReference>
<accession>A0A438F9Z6</accession>
<evidence type="ECO:0000313" key="2">
    <source>
        <dbReference type="Proteomes" id="UP000288805"/>
    </source>
</evidence>
<organism evidence="1 2">
    <name type="scientific">Vitis vinifera</name>
    <name type="common">Grape</name>
    <dbReference type="NCBI Taxonomy" id="29760"/>
    <lineage>
        <taxon>Eukaryota</taxon>
        <taxon>Viridiplantae</taxon>
        <taxon>Streptophyta</taxon>
        <taxon>Embryophyta</taxon>
        <taxon>Tracheophyta</taxon>
        <taxon>Spermatophyta</taxon>
        <taxon>Magnoliopsida</taxon>
        <taxon>eudicotyledons</taxon>
        <taxon>Gunneridae</taxon>
        <taxon>Pentapetalae</taxon>
        <taxon>rosids</taxon>
        <taxon>Vitales</taxon>
        <taxon>Vitaceae</taxon>
        <taxon>Viteae</taxon>
        <taxon>Vitis</taxon>
    </lineage>
</organism>
<sequence length="278" mass="31942">MKAESDNLDTSAMVVRQRSTQNWQDQSKTNHPKINPNIDKSTFKCTYCNKIGHTKSRCFEIMGYPDWWDHNRDQRKKDSKKTLTTTVVEIKTEANVAEKTSALVATTDYGDRSHPLDLPHKKLFPQPMDIQTRQTIGCGVKRGKLYYLDLQSKDSNKLRQTLMTDGSEGEPFEQFGSEDVFTEIPNQSSSVEGVLNLEPDPFMKWLPHRHNRGIPKPTYELELPTKVKYPMSNYVSNHRLSESNKSFVNQLFTVAIPNSVQEALADPRWKAAMNEEMK</sequence>
<comment type="caution">
    <text evidence="1">The sequence shown here is derived from an EMBL/GenBank/DDBJ whole genome shotgun (WGS) entry which is preliminary data.</text>
</comment>
<dbReference type="EMBL" id="QGNW01001072">
    <property type="protein sequence ID" value="RVW56756.1"/>
    <property type="molecule type" value="Genomic_DNA"/>
</dbReference>
<gene>
    <name evidence="1" type="ORF">CK203_095722</name>
</gene>
<proteinExistence type="predicted"/>
<evidence type="ECO:0000313" key="1">
    <source>
        <dbReference type="EMBL" id="RVW56756.1"/>
    </source>
</evidence>
<dbReference type="InterPro" id="IPR036875">
    <property type="entry name" value="Znf_CCHC_sf"/>
</dbReference>
<dbReference type="PANTHER" id="PTHR34222:SF43">
    <property type="entry name" value="RETROTRANSPOSON GAG DOMAIN-CONTAINING PROTEIN"/>
    <property type="match status" value="1"/>
</dbReference>
<dbReference type="AlphaFoldDB" id="A0A438F9Z6"/>
<dbReference type="GO" id="GO:0003676">
    <property type="term" value="F:nucleic acid binding"/>
    <property type="evidence" value="ECO:0007669"/>
    <property type="project" value="InterPro"/>
</dbReference>
<protein>
    <submittedName>
        <fullName evidence="1">Uncharacterized protein</fullName>
    </submittedName>
</protein>
<dbReference type="GO" id="GO:0008270">
    <property type="term" value="F:zinc ion binding"/>
    <property type="evidence" value="ECO:0007669"/>
    <property type="project" value="InterPro"/>
</dbReference>
<dbReference type="PANTHER" id="PTHR34222">
    <property type="entry name" value="GAG_PRE-INTEGRS DOMAIN-CONTAINING PROTEIN"/>
    <property type="match status" value="1"/>
</dbReference>
<reference evidence="1 2" key="1">
    <citation type="journal article" date="2018" name="PLoS Genet.">
        <title>Population sequencing reveals clonal diversity and ancestral inbreeding in the grapevine cultivar Chardonnay.</title>
        <authorList>
            <person name="Roach M.J."/>
            <person name="Johnson D.L."/>
            <person name="Bohlmann J."/>
            <person name="van Vuuren H.J."/>
            <person name="Jones S.J."/>
            <person name="Pretorius I.S."/>
            <person name="Schmidt S.A."/>
            <person name="Borneman A.R."/>
        </authorList>
    </citation>
    <scope>NUCLEOTIDE SEQUENCE [LARGE SCALE GENOMIC DNA]</scope>
    <source>
        <strain evidence="2">cv. Chardonnay</strain>
        <tissue evidence="1">Leaf</tissue>
    </source>
</reference>
<name>A0A438F9Z6_VITVI</name>
<dbReference type="SUPFAM" id="SSF57756">
    <property type="entry name" value="Retrovirus zinc finger-like domains"/>
    <property type="match status" value="1"/>
</dbReference>